<feature type="compositionally biased region" description="Basic residues" evidence="13">
    <location>
        <begin position="247"/>
        <end position="257"/>
    </location>
</feature>
<dbReference type="SUPFAM" id="SSF81321">
    <property type="entry name" value="Family A G protein-coupled receptor-like"/>
    <property type="match status" value="1"/>
</dbReference>
<feature type="region of interest" description="Disordered" evidence="13">
    <location>
        <begin position="478"/>
        <end position="498"/>
    </location>
</feature>
<dbReference type="Pfam" id="PF00001">
    <property type="entry name" value="7tm_1"/>
    <property type="match status" value="1"/>
</dbReference>
<feature type="region of interest" description="Disordered" evidence="13">
    <location>
        <begin position="247"/>
        <end position="272"/>
    </location>
</feature>
<keyword evidence="4 12" id="KW-0812">Transmembrane</keyword>
<dbReference type="AlphaFoldDB" id="A0ABD2WH89"/>
<evidence type="ECO:0000256" key="2">
    <source>
        <dbReference type="ARBA" id="ARBA00010663"/>
    </source>
</evidence>
<keyword evidence="10" id="KW-0325">Glycoprotein</keyword>
<feature type="transmembrane region" description="Helical" evidence="14">
    <location>
        <begin position="167"/>
        <end position="189"/>
    </location>
</feature>
<feature type="region of interest" description="Disordered" evidence="13">
    <location>
        <begin position="383"/>
        <end position="435"/>
    </location>
</feature>
<evidence type="ECO:0000256" key="1">
    <source>
        <dbReference type="ARBA" id="ARBA00004651"/>
    </source>
</evidence>
<evidence type="ECO:0000256" key="3">
    <source>
        <dbReference type="ARBA" id="ARBA00022475"/>
    </source>
</evidence>
<dbReference type="PROSITE" id="PS50262">
    <property type="entry name" value="G_PROTEIN_RECEP_F1_2"/>
    <property type="match status" value="1"/>
</dbReference>
<evidence type="ECO:0000256" key="13">
    <source>
        <dbReference type="SAM" id="MobiDB-lite"/>
    </source>
</evidence>
<feature type="compositionally biased region" description="Low complexity" evidence="13">
    <location>
        <begin position="386"/>
        <end position="395"/>
    </location>
</feature>
<evidence type="ECO:0000259" key="15">
    <source>
        <dbReference type="PROSITE" id="PS50262"/>
    </source>
</evidence>
<evidence type="ECO:0000256" key="14">
    <source>
        <dbReference type="SAM" id="Phobius"/>
    </source>
</evidence>
<keyword evidence="11 12" id="KW-0807">Transducer</keyword>
<keyword evidence="6 12" id="KW-0297">G-protein coupled receptor</keyword>
<keyword evidence="5 14" id="KW-1133">Transmembrane helix</keyword>
<evidence type="ECO:0000256" key="7">
    <source>
        <dbReference type="ARBA" id="ARBA00023136"/>
    </source>
</evidence>
<evidence type="ECO:0000256" key="11">
    <source>
        <dbReference type="ARBA" id="ARBA00023224"/>
    </source>
</evidence>
<name>A0ABD2WH89_9HYME</name>
<dbReference type="GO" id="GO:0005886">
    <property type="term" value="C:plasma membrane"/>
    <property type="evidence" value="ECO:0007669"/>
    <property type="project" value="UniProtKB-SubCell"/>
</dbReference>
<evidence type="ECO:0000256" key="9">
    <source>
        <dbReference type="ARBA" id="ARBA00023170"/>
    </source>
</evidence>
<protein>
    <recommendedName>
        <fullName evidence="15">G-protein coupled receptors family 1 profile domain-containing protein</fullName>
    </recommendedName>
</protein>
<keyword evidence="17" id="KW-1185">Reference proteome</keyword>
<organism evidence="16 17">
    <name type="scientific">Trichogramma kaykai</name>
    <dbReference type="NCBI Taxonomy" id="54128"/>
    <lineage>
        <taxon>Eukaryota</taxon>
        <taxon>Metazoa</taxon>
        <taxon>Ecdysozoa</taxon>
        <taxon>Arthropoda</taxon>
        <taxon>Hexapoda</taxon>
        <taxon>Insecta</taxon>
        <taxon>Pterygota</taxon>
        <taxon>Neoptera</taxon>
        <taxon>Endopterygota</taxon>
        <taxon>Hymenoptera</taxon>
        <taxon>Apocrita</taxon>
        <taxon>Proctotrupomorpha</taxon>
        <taxon>Chalcidoidea</taxon>
        <taxon>Trichogrammatidae</taxon>
        <taxon>Trichogramma</taxon>
    </lineage>
</organism>
<comment type="similarity">
    <text evidence="2 12">Belongs to the G-protein coupled receptor 1 family.</text>
</comment>
<dbReference type="PANTHER" id="PTHR24243">
    <property type="entry name" value="G-PROTEIN COUPLED RECEPTOR"/>
    <property type="match status" value="1"/>
</dbReference>
<evidence type="ECO:0000313" key="17">
    <source>
        <dbReference type="Proteomes" id="UP001627154"/>
    </source>
</evidence>
<dbReference type="Gene3D" id="1.20.1070.10">
    <property type="entry name" value="Rhodopsin 7-helix transmembrane proteins"/>
    <property type="match status" value="1"/>
</dbReference>
<dbReference type="PRINTS" id="PR01565">
    <property type="entry name" value="NEUROMEDINUR"/>
</dbReference>
<evidence type="ECO:0000313" key="16">
    <source>
        <dbReference type="EMBL" id="KAL3392408.1"/>
    </source>
</evidence>
<keyword evidence="8" id="KW-1015">Disulfide bond</keyword>
<keyword evidence="7 14" id="KW-0472">Membrane</keyword>
<feature type="compositionally biased region" description="Polar residues" evidence="13">
    <location>
        <begin position="419"/>
        <end position="431"/>
    </location>
</feature>
<evidence type="ECO:0000256" key="4">
    <source>
        <dbReference type="ARBA" id="ARBA00022692"/>
    </source>
</evidence>
<dbReference type="PROSITE" id="PS00237">
    <property type="entry name" value="G_PROTEIN_RECEP_F1_1"/>
    <property type="match status" value="1"/>
</dbReference>
<dbReference type="Proteomes" id="UP001627154">
    <property type="component" value="Unassembled WGS sequence"/>
</dbReference>
<evidence type="ECO:0000256" key="6">
    <source>
        <dbReference type="ARBA" id="ARBA00023040"/>
    </source>
</evidence>
<dbReference type="CDD" id="cd15134">
    <property type="entry name" value="7tmA_capaR"/>
    <property type="match status" value="1"/>
</dbReference>
<gene>
    <name evidence="16" type="ORF">TKK_012939</name>
</gene>
<accession>A0ABD2WH89</accession>
<feature type="transmembrane region" description="Helical" evidence="14">
    <location>
        <begin position="283"/>
        <end position="301"/>
    </location>
</feature>
<sequence length="654" mass="73244">MENPYDIYNVTSSKLLPNATTTLSATRHEDELKDHLIAVRDPLFIVIPISIIYASIFITGTIGNISTCIVIARNKSMHTATNYYLFSLAISDLLLLFCGLPVEIYVVWFKYPYVFGQTFCVLRGVAAETSTNASVLTITAFTAERYVAICHPFLSHTMSKLSRAIKLILVIWLIALAFAVPLALPFGLVQYSPRPEDVLCQFKGEIFKHSFELSTLLFFIVPMTLIMVLYVLIGLKLKKSTILTKVNRHQQQHHHKRSDVTGKKTSRSRVDRNCRHSRSTRRVLKMLVAVVVAFFICWAPFHMQRLIATYGKKEHFEDYSKESSIKIQMLYAIFTYVSGVFYYISTTINPILYNIMSHKFREAFMETLAKSCRMTGFIKPRERRSYSSLSRSQQRIPTSGPSKTTHESGVTGLGHARTSESTDCSGNSSRDGGQDVGSDYFAATCDTPATQPLTIQVGAPPVSSVEAAANNNKFPVNSSYDSKSTSNEVTNLPMTSFGPIVGVEQNQQQQQQRRQQLDFARFDTSTSADLMLSMPNADDKVIAAAQQQQQGFSPTRLHRSINNAINGKNNGHSSKKWWRLLDWLPGIKSLRNSRTLGLASNGATATLSSQENSVILDPNQRSMIVKQHQDSAEYFVPLHTFKSSNNKDSTCKPV</sequence>
<dbReference type="SMART" id="SM01381">
    <property type="entry name" value="7TM_GPCR_Srsx"/>
    <property type="match status" value="1"/>
</dbReference>
<feature type="transmembrane region" description="Helical" evidence="14">
    <location>
        <begin position="43"/>
        <end position="72"/>
    </location>
</feature>
<feature type="transmembrane region" description="Helical" evidence="14">
    <location>
        <begin position="216"/>
        <end position="235"/>
    </location>
</feature>
<dbReference type="InterPro" id="IPR017452">
    <property type="entry name" value="GPCR_Rhodpsn_7TM"/>
</dbReference>
<feature type="domain" description="G-protein coupled receptors family 1 profile" evidence="15">
    <location>
        <begin position="63"/>
        <end position="353"/>
    </location>
</feature>
<keyword evidence="3" id="KW-1003">Cell membrane</keyword>
<comment type="subcellular location">
    <subcellularLocation>
        <location evidence="1">Cell membrane</location>
        <topology evidence="1">Multi-pass membrane protein</topology>
    </subcellularLocation>
</comment>
<dbReference type="GO" id="GO:0008188">
    <property type="term" value="F:neuropeptide receptor activity"/>
    <property type="evidence" value="ECO:0007669"/>
    <property type="project" value="UniProtKB-ARBA"/>
</dbReference>
<feature type="compositionally biased region" description="Basic and acidic residues" evidence="13">
    <location>
        <begin position="258"/>
        <end position="272"/>
    </location>
</feature>
<dbReference type="EMBL" id="JBJJXI010000104">
    <property type="protein sequence ID" value="KAL3392408.1"/>
    <property type="molecule type" value="Genomic_DNA"/>
</dbReference>
<evidence type="ECO:0000256" key="12">
    <source>
        <dbReference type="RuleBase" id="RU000688"/>
    </source>
</evidence>
<comment type="caution">
    <text evidence="16">The sequence shown here is derived from an EMBL/GenBank/DDBJ whole genome shotgun (WGS) entry which is preliminary data.</text>
</comment>
<feature type="compositionally biased region" description="Polar residues" evidence="13">
    <location>
        <begin position="478"/>
        <end position="494"/>
    </location>
</feature>
<keyword evidence="9 12" id="KW-0675">Receptor</keyword>
<feature type="transmembrane region" description="Helical" evidence="14">
    <location>
        <begin position="329"/>
        <end position="352"/>
    </location>
</feature>
<proteinExistence type="inferred from homology"/>
<evidence type="ECO:0000256" key="10">
    <source>
        <dbReference type="ARBA" id="ARBA00023180"/>
    </source>
</evidence>
<reference evidence="16 17" key="1">
    <citation type="journal article" date="2024" name="bioRxiv">
        <title>A reference genome for Trichogramma kaykai: A tiny desert-dwelling parasitoid wasp with competing sex-ratio distorters.</title>
        <authorList>
            <person name="Culotta J."/>
            <person name="Lindsey A.R."/>
        </authorList>
    </citation>
    <scope>NUCLEOTIDE SEQUENCE [LARGE SCALE GENOMIC DNA]</scope>
    <source>
        <strain evidence="16 17">KSX58</strain>
    </source>
</reference>
<dbReference type="InterPro" id="IPR005390">
    <property type="entry name" value="NeuromedU_rcpt"/>
</dbReference>
<dbReference type="PANTHER" id="PTHR24243:SF208">
    <property type="entry name" value="PYROKININ-1 RECEPTOR"/>
    <property type="match status" value="1"/>
</dbReference>
<dbReference type="InterPro" id="IPR000276">
    <property type="entry name" value="GPCR_Rhodpsn"/>
</dbReference>
<evidence type="ECO:0000256" key="8">
    <source>
        <dbReference type="ARBA" id="ARBA00023157"/>
    </source>
</evidence>
<dbReference type="PRINTS" id="PR00237">
    <property type="entry name" value="GPCRRHODOPSN"/>
</dbReference>
<feature type="transmembrane region" description="Helical" evidence="14">
    <location>
        <begin position="84"/>
        <end position="108"/>
    </location>
</feature>
<evidence type="ECO:0000256" key="5">
    <source>
        <dbReference type="ARBA" id="ARBA00022989"/>
    </source>
</evidence>